<evidence type="ECO:0000259" key="5">
    <source>
        <dbReference type="PROSITE" id="PS50217"/>
    </source>
</evidence>
<feature type="domain" description="BZIP" evidence="5">
    <location>
        <begin position="113"/>
        <end position="156"/>
    </location>
</feature>
<dbReference type="EMBL" id="JAODAN010000003">
    <property type="protein sequence ID" value="KAK1925841.1"/>
    <property type="molecule type" value="Genomic_DNA"/>
</dbReference>
<accession>A0AAD9FTI5</accession>
<evidence type="ECO:0000313" key="7">
    <source>
        <dbReference type="Proteomes" id="UP001182556"/>
    </source>
</evidence>
<keyword evidence="2" id="KW-0539">Nucleus</keyword>
<dbReference type="InterPro" id="IPR046347">
    <property type="entry name" value="bZIP_sf"/>
</dbReference>
<dbReference type="SMART" id="SM00338">
    <property type="entry name" value="BRLZ"/>
    <property type="match status" value="1"/>
</dbReference>
<comment type="subcellular location">
    <subcellularLocation>
        <location evidence="1">Nucleus</location>
    </subcellularLocation>
</comment>
<protein>
    <recommendedName>
        <fullName evidence="5">BZIP domain-containing protein</fullName>
    </recommendedName>
</protein>
<sequence>MPLEPLDTSRFSGDEELEETGSLSHVSPGSDYMRKRRHRTNSSPGPPSTWSTIQDHRYQGELPPIQQAPDISPSSSNVMLAHQRPVLSPLTASDGTSGSSRGPPSGEDSLTVRRREANRLAAQRFRSRKKGYQDSLEEKVRQLEEDKELLVRRLTEASGVPLPPRRRSITRVNDDRGEIRGVPKLGATGNINHALSPERREMPVDADVRIAALESANRRLQDELRCIHEENDKLRQELEHWRLWEREQRESAWSVEAGRRDERRPSPRPLPHPLEMGVGVNHIHSHSASRNSHSPYAAQPTYSSGIPAPPSSQPPPLLSPAEHPCLSSSPGIRLPPIRLAPLQVVTSSDRAVSGIGASPYLPRPAEMDSLKLGMISPQITRSPGTSGDDRRRGP</sequence>
<dbReference type="AlphaFoldDB" id="A0AAD9FTI5"/>
<feature type="compositionally biased region" description="Low complexity" evidence="4">
    <location>
        <begin position="93"/>
        <end position="109"/>
    </location>
</feature>
<comment type="caution">
    <text evidence="6">The sequence shown here is derived from an EMBL/GenBank/DDBJ whole genome shotgun (WGS) entry which is preliminary data.</text>
</comment>
<feature type="region of interest" description="Disordered" evidence="4">
    <location>
        <begin position="252"/>
        <end position="329"/>
    </location>
</feature>
<proteinExistence type="predicted"/>
<keyword evidence="7" id="KW-1185">Reference proteome</keyword>
<gene>
    <name evidence="6" type="ORF">DB88DRAFT_485315</name>
</gene>
<dbReference type="GO" id="GO:0000976">
    <property type="term" value="F:transcription cis-regulatory region binding"/>
    <property type="evidence" value="ECO:0007669"/>
    <property type="project" value="InterPro"/>
</dbReference>
<dbReference type="InterPro" id="IPR050936">
    <property type="entry name" value="AP-1-like"/>
</dbReference>
<dbReference type="InterPro" id="IPR004827">
    <property type="entry name" value="bZIP"/>
</dbReference>
<dbReference type="PROSITE" id="PS50217">
    <property type="entry name" value="BZIP"/>
    <property type="match status" value="1"/>
</dbReference>
<dbReference type="Pfam" id="PF07716">
    <property type="entry name" value="bZIP_2"/>
    <property type="match status" value="1"/>
</dbReference>
<feature type="compositionally biased region" description="Pro residues" evidence="4">
    <location>
        <begin position="307"/>
        <end position="318"/>
    </location>
</feature>
<feature type="region of interest" description="Disordered" evidence="4">
    <location>
        <begin position="1"/>
        <end position="117"/>
    </location>
</feature>
<feature type="region of interest" description="Disordered" evidence="4">
    <location>
        <begin position="372"/>
        <end position="394"/>
    </location>
</feature>
<evidence type="ECO:0000313" key="6">
    <source>
        <dbReference type="EMBL" id="KAK1925841.1"/>
    </source>
</evidence>
<dbReference type="PANTHER" id="PTHR40621:SF6">
    <property type="entry name" value="AP-1-LIKE TRANSCRIPTION FACTOR YAP1-RELATED"/>
    <property type="match status" value="1"/>
</dbReference>
<dbReference type="SUPFAM" id="SSF57959">
    <property type="entry name" value="Leucine zipper domain"/>
    <property type="match status" value="1"/>
</dbReference>
<evidence type="ECO:0000256" key="2">
    <source>
        <dbReference type="ARBA" id="ARBA00023242"/>
    </source>
</evidence>
<evidence type="ECO:0000256" key="3">
    <source>
        <dbReference type="SAM" id="Coils"/>
    </source>
</evidence>
<evidence type="ECO:0000256" key="1">
    <source>
        <dbReference type="ARBA" id="ARBA00004123"/>
    </source>
</evidence>
<feature type="coiled-coil region" evidence="3">
    <location>
        <begin position="210"/>
        <end position="237"/>
    </location>
</feature>
<keyword evidence="3" id="KW-0175">Coiled coil</keyword>
<evidence type="ECO:0000256" key="4">
    <source>
        <dbReference type="SAM" id="MobiDB-lite"/>
    </source>
</evidence>
<dbReference type="Gene3D" id="1.20.5.170">
    <property type="match status" value="1"/>
</dbReference>
<dbReference type="GO" id="GO:0001228">
    <property type="term" value="F:DNA-binding transcription activator activity, RNA polymerase II-specific"/>
    <property type="evidence" value="ECO:0007669"/>
    <property type="project" value="TreeGrafter"/>
</dbReference>
<feature type="compositionally biased region" description="Polar residues" evidence="4">
    <location>
        <begin position="286"/>
        <end position="304"/>
    </location>
</feature>
<reference evidence="6" key="1">
    <citation type="submission" date="2023-02" db="EMBL/GenBank/DDBJ databases">
        <title>Identification and recombinant expression of a fungal hydrolase from Papiliotrema laurentii that hydrolyzes apple cutin and clears colloidal polyester polyurethane.</title>
        <authorList>
            <consortium name="DOE Joint Genome Institute"/>
            <person name="Roman V.A."/>
            <person name="Bojanowski C."/>
            <person name="Crable B.R."/>
            <person name="Wagner D.N."/>
            <person name="Hung C.S."/>
            <person name="Nadeau L.J."/>
            <person name="Schratz L."/>
            <person name="Haridas S."/>
            <person name="Pangilinan J."/>
            <person name="Lipzen A."/>
            <person name="Na H."/>
            <person name="Yan M."/>
            <person name="Ng V."/>
            <person name="Grigoriev I.V."/>
            <person name="Spatafora J.W."/>
            <person name="Barlow D."/>
            <person name="Biffinger J."/>
            <person name="Kelley-Loughnane N."/>
            <person name="Varaljay V.A."/>
            <person name="Crookes-Goodson W.J."/>
        </authorList>
    </citation>
    <scope>NUCLEOTIDE SEQUENCE</scope>
    <source>
        <strain evidence="6">5307AH</strain>
    </source>
</reference>
<dbReference type="GO" id="GO:0090575">
    <property type="term" value="C:RNA polymerase II transcription regulator complex"/>
    <property type="evidence" value="ECO:0007669"/>
    <property type="project" value="TreeGrafter"/>
</dbReference>
<dbReference type="PANTHER" id="PTHR40621">
    <property type="entry name" value="TRANSCRIPTION FACTOR KAPC-RELATED"/>
    <property type="match status" value="1"/>
</dbReference>
<dbReference type="Proteomes" id="UP001182556">
    <property type="component" value="Unassembled WGS sequence"/>
</dbReference>
<name>A0AAD9FTI5_PAPLA</name>
<organism evidence="6 7">
    <name type="scientific">Papiliotrema laurentii</name>
    <name type="common">Cryptococcus laurentii</name>
    <dbReference type="NCBI Taxonomy" id="5418"/>
    <lineage>
        <taxon>Eukaryota</taxon>
        <taxon>Fungi</taxon>
        <taxon>Dikarya</taxon>
        <taxon>Basidiomycota</taxon>
        <taxon>Agaricomycotina</taxon>
        <taxon>Tremellomycetes</taxon>
        <taxon>Tremellales</taxon>
        <taxon>Rhynchogastremaceae</taxon>
        <taxon>Papiliotrema</taxon>
    </lineage>
</organism>